<keyword evidence="6 7" id="KW-0320">Glycogen biosynthesis</keyword>
<dbReference type="Pfam" id="PF00534">
    <property type="entry name" value="Glycos_transf_1"/>
    <property type="match status" value="1"/>
</dbReference>
<dbReference type="Gene3D" id="3.40.50.2000">
    <property type="entry name" value="Glycogen Phosphorylase B"/>
    <property type="match status" value="2"/>
</dbReference>
<dbReference type="InterPro" id="IPR001296">
    <property type="entry name" value="Glyco_trans_1"/>
</dbReference>
<reference evidence="10" key="1">
    <citation type="journal article" date="2020" name="mSystems">
        <title>Genome- and Community-Level Interaction Insights into Carbon Utilization and Element Cycling Functions of Hydrothermarchaeota in Hydrothermal Sediment.</title>
        <authorList>
            <person name="Zhou Z."/>
            <person name="Liu Y."/>
            <person name="Xu W."/>
            <person name="Pan J."/>
            <person name="Luo Z.H."/>
            <person name="Li M."/>
        </authorList>
    </citation>
    <scope>NUCLEOTIDE SEQUENCE</scope>
    <source>
        <strain evidence="10">HyVt-388</strain>
    </source>
</reference>
<evidence type="ECO:0000313" key="10">
    <source>
        <dbReference type="EMBL" id="HEC78455.1"/>
    </source>
</evidence>
<evidence type="ECO:0000313" key="11">
    <source>
        <dbReference type="Proteomes" id="UP000885826"/>
    </source>
</evidence>
<dbReference type="GO" id="GO:0005978">
    <property type="term" value="P:glycogen biosynthetic process"/>
    <property type="evidence" value="ECO:0007669"/>
    <property type="project" value="UniProtKB-UniRule"/>
</dbReference>
<comment type="catalytic activity">
    <reaction evidence="1 7">
        <text>[(1-&gt;4)-alpha-D-glucosyl](n) + ADP-alpha-D-glucose = [(1-&gt;4)-alpha-D-glucosyl](n+1) + ADP + H(+)</text>
        <dbReference type="Rhea" id="RHEA:18189"/>
        <dbReference type="Rhea" id="RHEA-COMP:9584"/>
        <dbReference type="Rhea" id="RHEA-COMP:9587"/>
        <dbReference type="ChEBI" id="CHEBI:15378"/>
        <dbReference type="ChEBI" id="CHEBI:15444"/>
        <dbReference type="ChEBI" id="CHEBI:57498"/>
        <dbReference type="ChEBI" id="CHEBI:456216"/>
        <dbReference type="EC" id="2.4.1.21"/>
    </reaction>
</comment>
<evidence type="ECO:0000256" key="3">
    <source>
        <dbReference type="ARBA" id="ARBA00010281"/>
    </source>
</evidence>
<feature type="domain" description="Starch synthase catalytic" evidence="9">
    <location>
        <begin position="2"/>
        <end position="224"/>
    </location>
</feature>
<sequence length="461" mass="52487">MKVAFVASEAVPYAKTGGLADVAGTLPLYLKKLGIETKIFLPKYKGISGTTFVKDIEVDITKKYHVGIHKKDDFYFIDCPEFFLRDGIYGSEKGDYPDNCERFTLFCKAMSRYITEDESFDIVHCNDWQSALLPLYLKLEKVSVKTVFTIHNLGYQGLFPAEKFPLLGLARDYFTPESLEFYGKINFLKAGILYSDIITTVSENYAKEIQTSELGFGLDGVLRKRKENLFGIINGIDYKTWNPETDPLIYHLYNDYDGKQKNRSALIKEHDLKNSTPLLGIISRIAEQKGFDIIIDAFDSILDMGFNLIILGSGEEKYQKSLSALASRYAGRVSLNIRFDNRLAHRIYAGSDFFLMPSRYEPCGLGQLISLRYGTVPVVRKTGGLADTIEEFDRRNNSGNGFLFEGYSAEEMLQALSKAYTLYDKEPRLLKTLSEKCMGYDFSWEKSAVKYKELYESQLRP</sequence>
<evidence type="ECO:0000256" key="6">
    <source>
        <dbReference type="ARBA" id="ARBA00023056"/>
    </source>
</evidence>
<evidence type="ECO:0000256" key="2">
    <source>
        <dbReference type="ARBA" id="ARBA00002764"/>
    </source>
</evidence>
<evidence type="ECO:0000256" key="5">
    <source>
        <dbReference type="ARBA" id="ARBA00022679"/>
    </source>
</evidence>
<dbReference type="EC" id="2.4.1.21" evidence="7"/>
<comment type="similarity">
    <text evidence="3 7">Belongs to the glycosyltransferase 1 family. Bacterial/plant glycogen synthase subfamily.</text>
</comment>
<dbReference type="PANTHER" id="PTHR45825">
    <property type="entry name" value="GRANULE-BOUND STARCH SYNTHASE 1, CHLOROPLASTIC/AMYLOPLASTIC"/>
    <property type="match status" value="1"/>
</dbReference>
<evidence type="ECO:0000256" key="4">
    <source>
        <dbReference type="ARBA" id="ARBA00022676"/>
    </source>
</evidence>
<dbReference type="InterPro" id="IPR011835">
    <property type="entry name" value="GS/SS"/>
</dbReference>
<accession>A0A9C9EM21</accession>
<feature type="domain" description="Glycosyl transferase family 1" evidence="8">
    <location>
        <begin position="265"/>
        <end position="424"/>
    </location>
</feature>
<comment type="pathway">
    <text evidence="7">Glycan biosynthesis; glycogen biosynthesis.</text>
</comment>
<dbReference type="Proteomes" id="UP000885826">
    <property type="component" value="Unassembled WGS sequence"/>
</dbReference>
<comment type="function">
    <text evidence="2 7">Synthesizes alpha-1,4-glucan chains using ADP-glucose.</text>
</comment>
<evidence type="ECO:0000259" key="8">
    <source>
        <dbReference type="Pfam" id="PF00534"/>
    </source>
</evidence>
<dbReference type="EMBL" id="DRIG01000054">
    <property type="protein sequence ID" value="HEC78455.1"/>
    <property type="molecule type" value="Genomic_DNA"/>
</dbReference>
<dbReference type="AlphaFoldDB" id="A0A9C9EM21"/>
<dbReference type="PANTHER" id="PTHR45825:SF11">
    <property type="entry name" value="ALPHA AMYLASE DOMAIN-CONTAINING PROTEIN"/>
    <property type="match status" value="1"/>
</dbReference>
<evidence type="ECO:0000256" key="1">
    <source>
        <dbReference type="ARBA" id="ARBA00001478"/>
    </source>
</evidence>
<gene>
    <name evidence="7 10" type="primary">glgA</name>
    <name evidence="10" type="ORF">ENI34_04845</name>
</gene>
<dbReference type="NCBIfam" id="TIGR02095">
    <property type="entry name" value="glgA"/>
    <property type="match status" value="1"/>
</dbReference>
<feature type="binding site" evidence="7">
    <location>
        <position position="15"/>
    </location>
    <ligand>
        <name>ADP-alpha-D-glucose</name>
        <dbReference type="ChEBI" id="CHEBI:57498"/>
    </ligand>
</feature>
<comment type="caution">
    <text evidence="10">The sequence shown here is derived from an EMBL/GenBank/DDBJ whole genome shotgun (WGS) entry which is preliminary data.</text>
</comment>
<keyword evidence="4 7" id="KW-0328">Glycosyltransferase</keyword>
<protein>
    <recommendedName>
        <fullName evidence="7">Glycogen synthase</fullName>
        <ecNumber evidence="7">2.4.1.21</ecNumber>
    </recommendedName>
    <alternativeName>
        <fullName evidence="7">Starch [bacterial glycogen] synthase</fullName>
    </alternativeName>
</protein>
<dbReference type="SUPFAM" id="SSF53756">
    <property type="entry name" value="UDP-Glycosyltransferase/glycogen phosphorylase"/>
    <property type="match status" value="1"/>
</dbReference>
<dbReference type="GO" id="GO:0009011">
    <property type="term" value="F:alpha-1,4-glucan glucosyltransferase (ADP-glucose donor) activity"/>
    <property type="evidence" value="ECO:0007669"/>
    <property type="project" value="UniProtKB-UniRule"/>
</dbReference>
<keyword evidence="5 7" id="KW-0808">Transferase</keyword>
<evidence type="ECO:0000259" key="9">
    <source>
        <dbReference type="Pfam" id="PF08323"/>
    </source>
</evidence>
<dbReference type="Pfam" id="PF08323">
    <property type="entry name" value="Glyco_transf_5"/>
    <property type="match status" value="1"/>
</dbReference>
<dbReference type="NCBIfam" id="NF001899">
    <property type="entry name" value="PRK00654.1-2"/>
    <property type="match status" value="1"/>
</dbReference>
<evidence type="ECO:0000256" key="7">
    <source>
        <dbReference type="HAMAP-Rule" id="MF_00484"/>
    </source>
</evidence>
<dbReference type="GO" id="GO:0004373">
    <property type="term" value="F:alpha-1,4-glucan glucosyltransferase (UDP-glucose donor) activity"/>
    <property type="evidence" value="ECO:0007669"/>
    <property type="project" value="InterPro"/>
</dbReference>
<organism evidence="10 11">
    <name type="scientific">candidate division WOR-3 bacterium</name>
    <dbReference type="NCBI Taxonomy" id="2052148"/>
    <lineage>
        <taxon>Bacteria</taxon>
        <taxon>Bacteria division WOR-3</taxon>
    </lineage>
</organism>
<dbReference type="InterPro" id="IPR013534">
    <property type="entry name" value="Starch_synth_cat_dom"/>
</dbReference>
<dbReference type="CDD" id="cd03791">
    <property type="entry name" value="GT5_Glycogen_synthase_DULL1-like"/>
    <property type="match status" value="1"/>
</dbReference>
<dbReference type="HAMAP" id="MF_00484">
    <property type="entry name" value="Glycogen_synth"/>
    <property type="match status" value="1"/>
</dbReference>
<proteinExistence type="inferred from homology"/>
<name>A0A9C9EM21_UNCW3</name>